<comment type="caution">
    <text evidence="1">The sequence shown here is derived from an EMBL/GenBank/DDBJ whole genome shotgun (WGS) entry which is preliminary data.</text>
</comment>
<name>A0A5J5IWX7_9MICO</name>
<gene>
    <name evidence="1" type="ORF">F6B43_18275</name>
</gene>
<accession>A0A5J5IWX7</accession>
<keyword evidence="2" id="KW-1185">Reference proteome</keyword>
<dbReference type="EMBL" id="VYSA01000006">
    <property type="protein sequence ID" value="KAA9104995.1"/>
    <property type="molecule type" value="Genomic_DNA"/>
</dbReference>
<dbReference type="RefSeq" id="WP_150450454.1">
    <property type="nucleotide sequence ID" value="NZ_VYSA01000006.1"/>
</dbReference>
<protein>
    <recommendedName>
        <fullName evidence="3">Helix-turn-helix domain-containing protein</fullName>
    </recommendedName>
</protein>
<dbReference type="Pfam" id="PF13384">
    <property type="entry name" value="HTH_23"/>
    <property type="match status" value="1"/>
</dbReference>
<proteinExistence type="predicted"/>
<evidence type="ECO:0000313" key="2">
    <source>
        <dbReference type="Proteomes" id="UP000325827"/>
    </source>
</evidence>
<evidence type="ECO:0000313" key="1">
    <source>
        <dbReference type="EMBL" id="KAA9104995.1"/>
    </source>
</evidence>
<sequence>MTDELERAGARLRRARASLDSATEAARETALQALAEGHAEAAVARSLGVTRMTIRSWAGKR</sequence>
<dbReference type="AlphaFoldDB" id="A0A5J5IWX7"/>
<evidence type="ECO:0008006" key="3">
    <source>
        <dbReference type="Google" id="ProtNLM"/>
    </source>
</evidence>
<dbReference type="Gene3D" id="1.10.10.10">
    <property type="entry name" value="Winged helix-like DNA-binding domain superfamily/Winged helix DNA-binding domain"/>
    <property type="match status" value="1"/>
</dbReference>
<dbReference type="InterPro" id="IPR036388">
    <property type="entry name" value="WH-like_DNA-bd_sf"/>
</dbReference>
<dbReference type="Proteomes" id="UP000325827">
    <property type="component" value="Unassembled WGS sequence"/>
</dbReference>
<reference evidence="2" key="1">
    <citation type="submission" date="2019-09" db="EMBL/GenBank/DDBJ databases">
        <title>Mumia zhuanghuii sp. nov. isolated from the intestinal contents of plateau pika (Ochotona curzoniae) in the Qinghai-Tibet plateau of China.</title>
        <authorList>
            <person name="Tian Z."/>
        </authorList>
    </citation>
    <scope>NUCLEOTIDE SEQUENCE [LARGE SCALE GENOMIC DNA]</scope>
    <source>
        <strain evidence="2">JCM 30598</strain>
    </source>
</reference>
<organism evidence="1 2">
    <name type="scientific">Microbacterium rhizomatis</name>
    <dbReference type="NCBI Taxonomy" id="1631477"/>
    <lineage>
        <taxon>Bacteria</taxon>
        <taxon>Bacillati</taxon>
        <taxon>Actinomycetota</taxon>
        <taxon>Actinomycetes</taxon>
        <taxon>Micrococcales</taxon>
        <taxon>Microbacteriaceae</taxon>
        <taxon>Microbacterium</taxon>
    </lineage>
</organism>